<dbReference type="SUPFAM" id="SSF56112">
    <property type="entry name" value="Protein kinase-like (PK-like)"/>
    <property type="match status" value="1"/>
</dbReference>
<dbReference type="Proteomes" id="UP001385499">
    <property type="component" value="Unassembled WGS sequence"/>
</dbReference>
<feature type="domain" description="Aminoglycoside phosphotransferase" evidence="1">
    <location>
        <begin position="57"/>
        <end position="254"/>
    </location>
</feature>
<dbReference type="Gene3D" id="3.30.200.20">
    <property type="entry name" value="Phosphorylase Kinase, domain 1"/>
    <property type="match status" value="1"/>
</dbReference>
<evidence type="ECO:0000313" key="2">
    <source>
        <dbReference type="EMBL" id="MEJ8472632.1"/>
    </source>
</evidence>
<accession>A0ABU8TFB4</accession>
<dbReference type="RefSeq" id="WP_340272105.1">
    <property type="nucleotide sequence ID" value="NZ_JBAKIA010000001.1"/>
</dbReference>
<evidence type="ECO:0000259" key="1">
    <source>
        <dbReference type="Pfam" id="PF01636"/>
    </source>
</evidence>
<dbReference type="Gene3D" id="3.90.1200.10">
    <property type="match status" value="1"/>
</dbReference>
<dbReference type="InterPro" id="IPR011009">
    <property type="entry name" value="Kinase-like_dom_sf"/>
</dbReference>
<comment type="caution">
    <text evidence="2">The sequence shown here is derived from an EMBL/GenBank/DDBJ whole genome shotgun (WGS) entry which is preliminary data.</text>
</comment>
<organism evidence="2 3">
    <name type="scientific">Roseibium algae</name>
    <dbReference type="NCBI Taxonomy" id="3123038"/>
    <lineage>
        <taxon>Bacteria</taxon>
        <taxon>Pseudomonadati</taxon>
        <taxon>Pseudomonadota</taxon>
        <taxon>Alphaproteobacteria</taxon>
        <taxon>Hyphomicrobiales</taxon>
        <taxon>Stappiaceae</taxon>
        <taxon>Roseibium</taxon>
    </lineage>
</organism>
<gene>
    <name evidence="2" type="ORF">V6575_00905</name>
</gene>
<dbReference type="EMBL" id="JBAKIA010000001">
    <property type="protein sequence ID" value="MEJ8472632.1"/>
    <property type="molecule type" value="Genomic_DNA"/>
</dbReference>
<evidence type="ECO:0000313" key="3">
    <source>
        <dbReference type="Proteomes" id="UP001385499"/>
    </source>
</evidence>
<keyword evidence="3" id="KW-1185">Reference proteome</keyword>
<sequence length="311" mass="32917">MTHLSHSVSGSEVFQDIAEGVCSSSQAGLDLCRLVILEHSVLQGHLGEVHSATRLPGLTNQVFWLDSVEGAFVLRLPRPETLGLIDRAAEKFNLEVAANAGVALSPVFCDPASGVLLSIAITQKQEPVLPADLGRLVGRLHQCETRFKGEFDFAKLVAAQMALLTGREDLLIRFAPLAAALAGLLPVEETGLVCSHCDLSPGNVLSSAAGPILIDFEYAAMGPAAWDLAYAVLEHAYGPRDEANFLQGYCETGRAVPSVGELRSMKVRCDALSALWALAQSAQGNDAGDFVAFADLRIARALKAADGTPSL</sequence>
<reference evidence="2 3" key="1">
    <citation type="submission" date="2024-02" db="EMBL/GenBank/DDBJ databases">
        <title>Roseibium algae sp. nov., isolated from marine alga (Grateloupia sp.), showing potential in myo-inositol conversion.</title>
        <authorList>
            <person name="Wang Y."/>
        </authorList>
    </citation>
    <scope>NUCLEOTIDE SEQUENCE [LARGE SCALE GENOMIC DNA]</scope>
    <source>
        <strain evidence="2 3">H3510</strain>
    </source>
</reference>
<dbReference type="InterPro" id="IPR002575">
    <property type="entry name" value="Aminoglycoside_PTrfase"/>
</dbReference>
<protein>
    <submittedName>
        <fullName evidence="2">Phosphotransferase</fullName>
    </submittedName>
</protein>
<dbReference type="Pfam" id="PF01636">
    <property type="entry name" value="APH"/>
    <property type="match status" value="1"/>
</dbReference>
<name>A0ABU8TFB4_9HYPH</name>
<proteinExistence type="predicted"/>